<dbReference type="GO" id="GO:0005684">
    <property type="term" value="C:U2-type spliceosomal complex"/>
    <property type="evidence" value="ECO:0007669"/>
    <property type="project" value="TreeGrafter"/>
</dbReference>
<reference evidence="2 3" key="1">
    <citation type="submission" date="2015-08" db="EMBL/GenBank/DDBJ databases">
        <title>Next Generation Sequencing and Analysis of the Genome of Puccinia sorghi L Schw, the Causal Agent of Maize Common Rust.</title>
        <authorList>
            <person name="Rochi L."/>
            <person name="Burguener G."/>
            <person name="Darino M."/>
            <person name="Turjanski A."/>
            <person name="Kreff E."/>
            <person name="Dieguez M.J."/>
            <person name="Sacco F."/>
        </authorList>
    </citation>
    <scope>NUCLEOTIDE SEQUENCE [LARGE SCALE GENOMIC DNA]</scope>
    <source>
        <strain evidence="2 3">RO10H11247</strain>
    </source>
</reference>
<feature type="region of interest" description="Disordered" evidence="1">
    <location>
        <begin position="1"/>
        <end position="113"/>
    </location>
</feature>
<dbReference type="GO" id="GO:0071014">
    <property type="term" value="C:post-mRNA release spliceosomal complex"/>
    <property type="evidence" value="ECO:0007669"/>
    <property type="project" value="TreeGrafter"/>
</dbReference>
<dbReference type="Proteomes" id="UP000037035">
    <property type="component" value="Unassembled WGS sequence"/>
</dbReference>
<dbReference type="Pfam" id="PF08315">
    <property type="entry name" value="cwf18"/>
    <property type="match status" value="1"/>
</dbReference>
<evidence type="ECO:0000313" key="2">
    <source>
        <dbReference type="EMBL" id="KNZ45486.1"/>
    </source>
</evidence>
<organism evidence="2 3">
    <name type="scientific">Puccinia sorghi</name>
    <dbReference type="NCBI Taxonomy" id="27349"/>
    <lineage>
        <taxon>Eukaryota</taxon>
        <taxon>Fungi</taxon>
        <taxon>Dikarya</taxon>
        <taxon>Basidiomycota</taxon>
        <taxon>Pucciniomycotina</taxon>
        <taxon>Pucciniomycetes</taxon>
        <taxon>Pucciniales</taxon>
        <taxon>Pucciniaceae</taxon>
        <taxon>Puccinia</taxon>
    </lineage>
</organism>
<dbReference type="VEuPathDB" id="FungiDB:VP01_807g16"/>
<evidence type="ECO:0000256" key="1">
    <source>
        <dbReference type="SAM" id="MobiDB-lite"/>
    </source>
</evidence>
<dbReference type="PANTHER" id="PTHR31551">
    <property type="entry name" value="PRE-MRNA-SPLICING FACTOR CWF18"/>
    <property type="match status" value="1"/>
</dbReference>
<accession>A0A0L6UAE9</accession>
<dbReference type="STRING" id="27349.A0A0L6UAE9"/>
<evidence type="ECO:0008006" key="4">
    <source>
        <dbReference type="Google" id="ProtNLM"/>
    </source>
</evidence>
<dbReference type="InterPro" id="IPR013169">
    <property type="entry name" value="mRNA_splic_Cwf18-like"/>
</dbReference>
<feature type="compositionally biased region" description="Acidic residues" evidence="1">
    <location>
        <begin position="211"/>
        <end position="221"/>
    </location>
</feature>
<comment type="caution">
    <text evidence="2">The sequence shown here is derived from an EMBL/GenBank/DDBJ whole genome shotgun (WGS) entry which is preliminary data.</text>
</comment>
<feature type="region of interest" description="Disordered" evidence="1">
    <location>
        <begin position="186"/>
        <end position="221"/>
    </location>
</feature>
<dbReference type="EMBL" id="LAVV01013583">
    <property type="protein sequence ID" value="KNZ45486.1"/>
    <property type="molecule type" value="Genomic_DNA"/>
</dbReference>
<evidence type="ECO:0000313" key="3">
    <source>
        <dbReference type="Proteomes" id="UP000037035"/>
    </source>
</evidence>
<gene>
    <name evidence="2" type="ORF">VP01_807g16</name>
</gene>
<proteinExistence type="predicted"/>
<dbReference type="AlphaFoldDB" id="A0A0L6UAE9"/>
<dbReference type="PANTHER" id="PTHR31551:SF1">
    <property type="entry name" value="COILED-COIL DOMAIN-CONTAINING PROTEIN 12"/>
    <property type="match status" value="1"/>
</dbReference>
<dbReference type="OrthoDB" id="10261348at2759"/>
<keyword evidence="3" id="KW-1185">Reference proteome</keyword>
<sequence>MIYGTSLEVPGMPGLRCAEPTHQPQQPKGPSNIDEMAVATKEPSTAAVAGNTLEEQTLSRKEKLASLRKRKAEADAAPPSAVPEDPAVSKKREFRFRNYDPTINGPKRHDPSLHAQETVEEKVKDLVANVTASDEIIRASELDLAKIQPKKPNWDLKRDLSKKLSKLEPMTQAAFATLIRRRMQAEGTALTDEGSAALVREMNTDRNPTDDQSDASSDGEN</sequence>
<name>A0A0L6UAE9_9BASI</name>
<protein>
    <recommendedName>
        <fullName evidence="4">Coiled-coil domain-containing protein 12</fullName>
    </recommendedName>
</protein>
<feature type="compositionally biased region" description="Basic and acidic residues" evidence="1">
    <location>
        <begin position="87"/>
        <end position="98"/>
    </location>
</feature>